<name>A0AAV4PU20_CAEEX</name>
<evidence type="ECO:0000313" key="1">
    <source>
        <dbReference type="EMBL" id="GIX99758.1"/>
    </source>
</evidence>
<comment type="caution">
    <text evidence="1">The sequence shown here is derived from an EMBL/GenBank/DDBJ whole genome shotgun (WGS) entry which is preliminary data.</text>
</comment>
<dbReference type="EMBL" id="BPLR01005095">
    <property type="protein sequence ID" value="GIX99758.1"/>
    <property type="molecule type" value="Genomic_DNA"/>
</dbReference>
<organism evidence="1 2">
    <name type="scientific">Caerostris extrusa</name>
    <name type="common">Bark spider</name>
    <name type="synonym">Caerostris bankana</name>
    <dbReference type="NCBI Taxonomy" id="172846"/>
    <lineage>
        <taxon>Eukaryota</taxon>
        <taxon>Metazoa</taxon>
        <taxon>Ecdysozoa</taxon>
        <taxon>Arthropoda</taxon>
        <taxon>Chelicerata</taxon>
        <taxon>Arachnida</taxon>
        <taxon>Araneae</taxon>
        <taxon>Araneomorphae</taxon>
        <taxon>Entelegynae</taxon>
        <taxon>Araneoidea</taxon>
        <taxon>Araneidae</taxon>
        <taxon>Caerostris</taxon>
    </lineage>
</organism>
<gene>
    <name evidence="1" type="ORF">CEXT_488031</name>
</gene>
<proteinExistence type="predicted"/>
<dbReference type="Proteomes" id="UP001054945">
    <property type="component" value="Unassembled WGS sequence"/>
</dbReference>
<keyword evidence="2" id="KW-1185">Reference proteome</keyword>
<dbReference type="AlphaFoldDB" id="A0AAV4PU20"/>
<evidence type="ECO:0000313" key="2">
    <source>
        <dbReference type="Proteomes" id="UP001054945"/>
    </source>
</evidence>
<protein>
    <submittedName>
        <fullName evidence="1">Uncharacterized protein</fullName>
    </submittedName>
</protein>
<accession>A0AAV4PU20</accession>
<reference evidence="1 2" key="1">
    <citation type="submission" date="2021-06" db="EMBL/GenBank/DDBJ databases">
        <title>Caerostris extrusa draft genome.</title>
        <authorList>
            <person name="Kono N."/>
            <person name="Arakawa K."/>
        </authorList>
    </citation>
    <scope>NUCLEOTIDE SEQUENCE [LARGE SCALE GENOMIC DNA]</scope>
</reference>
<sequence length="100" mass="11344">MCLSLEKRADDLFCERLSVAPSNRVCLEPIFLKGGNHPLLQNLPRVRPEPSALILLICLREVSSVNFSIGYIQVPAFQWLSYIVNQQADFVLKKSFHDDA</sequence>